<dbReference type="GO" id="GO:0071973">
    <property type="term" value="P:bacterial-type flagellum-dependent cell motility"/>
    <property type="evidence" value="ECO:0007669"/>
    <property type="project" value="InterPro"/>
</dbReference>
<dbReference type="InterPro" id="IPR013556">
    <property type="entry name" value="Flag_M-ring_C"/>
</dbReference>
<keyword evidence="4" id="KW-1003">Cell membrane</keyword>
<keyword evidence="8 9" id="KW-0975">Bacterial flagellum</keyword>
<reference evidence="14" key="2">
    <citation type="submission" date="2020-09" db="EMBL/GenBank/DDBJ databases">
        <authorList>
            <person name="Sun Q."/>
            <person name="Zhou Y."/>
        </authorList>
    </citation>
    <scope>NUCLEOTIDE SEQUENCE</scope>
    <source>
        <strain evidence="14">CGMCC 1.15519</strain>
    </source>
</reference>
<evidence type="ECO:0000313" key="15">
    <source>
        <dbReference type="Proteomes" id="UP000635071"/>
    </source>
</evidence>
<dbReference type="Pfam" id="PF01514">
    <property type="entry name" value="YscJ_FliF"/>
    <property type="match status" value="1"/>
</dbReference>
<evidence type="ECO:0000256" key="11">
    <source>
        <dbReference type="SAM" id="Phobius"/>
    </source>
</evidence>
<evidence type="ECO:0000256" key="9">
    <source>
        <dbReference type="PIRNR" id="PIRNR004862"/>
    </source>
</evidence>
<evidence type="ECO:0000256" key="2">
    <source>
        <dbReference type="ARBA" id="ARBA00004651"/>
    </source>
</evidence>
<evidence type="ECO:0000313" key="14">
    <source>
        <dbReference type="EMBL" id="GGE20700.1"/>
    </source>
</evidence>
<evidence type="ECO:0000256" key="6">
    <source>
        <dbReference type="ARBA" id="ARBA00022989"/>
    </source>
</evidence>
<feature type="transmembrane region" description="Helical" evidence="11">
    <location>
        <begin position="439"/>
        <end position="460"/>
    </location>
</feature>
<keyword evidence="15" id="KW-1185">Reference proteome</keyword>
<accession>A0A917A135</accession>
<dbReference type="AlphaFoldDB" id="A0A917A135"/>
<protein>
    <recommendedName>
        <fullName evidence="9">Flagellar M-ring protein</fullName>
    </recommendedName>
</protein>
<dbReference type="InterPro" id="IPR006182">
    <property type="entry name" value="FliF_N_dom"/>
</dbReference>
<comment type="function">
    <text evidence="9">The M ring may be actively involved in energy transduction.</text>
</comment>
<dbReference type="InterPro" id="IPR043427">
    <property type="entry name" value="YscJ/FliF"/>
</dbReference>
<keyword evidence="14" id="KW-0969">Cilium</keyword>
<dbReference type="Gene3D" id="3.30.300.30">
    <property type="match status" value="1"/>
</dbReference>
<evidence type="ECO:0000256" key="10">
    <source>
        <dbReference type="SAM" id="MobiDB-lite"/>
    </source>
</evidence>
<dbReference type="PANTHER" id="PTHR30046">
    <property type="entry name" value="FLAGELLAR M-RING PROTEIN"/>
    <property type="match status" value="1"/>
</dbReference>
<evidence type="ECO:0000256" key="1">
    <source>
        <dbReference type="ARBA" id="ARBA00004117"/>
    </source>
</evidence>
<comment type="caution">
    <text evidence="14">The sequence shown here is derived from an EMBL/GenBank/DDBJ whole genome shotgun (WGS) entry which is preliminary data.</text>
</comment>
<name>A0A917A135_9SPHN</name>
<gene>
    <name evidence="14" type="primary">fliF1</name>
    <name evidence="14" type="ORF">GCM10011529_29200</name>
</gene>
<comment type="subcellular location">
    <subcellularLocation>
        <location evidence="1 9">Bacterial flagellum basal body</location>
    </subcellularLocation>
    <subcellularLocation>
        <location evidence="2">Cell membrane</location>
        <topology evidence="2">Multi-pass membrane protein</topology>
    </subcellularLocation>
</comment>
<keyword evidence="5 11" id="KW-0812">Transmembrane</keyword>
<evidence type="ECO:0000256" key="8">
    <source>
        <dbReference type="ARBA" id="ARBA00023143"/>
    </source>
</evidence>
<organism evidence="14 15">
    <name type="scientific">Sandarakinorhabdus glacialis</name>
    <dbReference type="NCBI Taxonomy" id="1614636"/>
    <lineage>
        <taxon>Bacteria</taxon>
        <taxon>Pseudomonadati</taxon>
        <taxon>Pseudomonadota</taxon>
        <taxon>Alphaproteobacteria</taxon>
        <taxon>Sphingomonadales</taxon>
        <taxon>Sphingosinicellaceae</taxon>
        <taxon>Sandarakinorhabdus</taxon>
    </lineage>
</organism>
<evidence type="ECO:0000256" key="4">
    <source>
        <dbReference type="ARBA" id="ARBA00022475"/>
    </source>
</evidence>
<dbReference type="Pfam" id="PF08345">
    <property type="entry name" value="YscJ_FliF_C"/>
    <property type="match status" value="1"/>
</dbReference>
<dbReference type="RefSeq" id="WP_188764019.1">
    <property type="nucleotide sequence ID" value="NZ_BMJM01000014.1"/>
</dbReference>
<feature type="transmembrane region" description="Helical" evidence="11">
    <location>
        <begin position="38"/>
        <end position="55"/>
    </location>
</feature>
<keyword evidence="7 11" id="KW-0472">Membrane</keyword>
<keyword evidence="14" id="KW-0282">Flagellum</keyword>
<sequence length="520" mass="53243">MNEQIALLPALVRDAGASWPDRARALVASPAVVRARPAILVAAAIIAVLAVGMMLRSPDWRPLYGEMSDGDKSAVLAALQGGNYAARIDPDTGSVEVAAGDVAAARILLAGQGLPKSAMAIDPVGDMPLGLSRAVEAARLKNAASSELAASIEAIDGVKRATVHIALPEPSVFVRDKAPASASVFVTLAPGRVLGEAQVRAIVWLVSSSVAGLAADKVSVVDQSGALLSAGTSAGEAQQLGYQVKLESMVRERLFKLLTPLIGGGKFTAEVAADVDYSQSEASSERYARDGAVLRSEAASRALDSSPAPARGIPGALSNTAPAAAQLTATPPVAQTAAVAASAPVVTSETTNRAWEIGKDVSVTRGTVPRLRRLSVAVVIDKGALGGAQDLAALTRIVRGAVGYDAARGDVVEVQTRRFAVPAAEPAPAWYEAPAVRDYAPWGVVAIVVLVGGIAAFVVMRRRRLAAAAIVPAIVDGGDLAPVADQAIDYSVKLGTTRGLVHDDADRATAVARQMLAAAT</sequence>
<dbReference type="NCBIfam" id="TIGR00206">
    <property type="entry name" value="fliF"/>
    <property type="match status" value="1"/>
</dbReference>
<proteinExistence type="inferred from homology"/>
<feature type="domain" description="Flagellar M-ring C-terminal" evidence="13">
    <location>
        <begin position="258"/>
        <end position="419"/>
    </location>
</feature>
<dbReference type="GO" id="GO:0009431">
    <property type="term" value="C:bacterial-type flagellum basal body, MS ring"/>
    <property type="evidence" value="ECO:0007669"/>
    <property type="project" value="InterPro"/>
</dbReference>
<dbReference type="PRINTS" id="PR01009">
    <property type="entry name" value="FLGMRINGFLIF"/>
</dbReference>
<comment type="similarity">
    <text evidence="3 9">Belongs to the FliF family.</text>
</comment>
<evidence type="ECO:0000259" key="13">
    <source>
        <dbReference type="Pfam" id="PF08345"/>
    </source>
</evidence>
<dbReference type="Proteomes" id="UP000635071">
    <property type="component" value="Unassembled WGS sequence"/>
</dbReference>
<feature type="region of interest" description="Disordered" evidence="10">
    <location>
        <begin position="298"/>
        <end position="317"/>
    </location>
</feature>
<evidence type="ECO:0000256" key="3">
    <source>
        <dbReference type="ARBA" id="ARBA00007971"/>
    </source>
</evidence>
<keyword evidence="14" id="KW-0966">Cell projection</keyword>
<dbReference type="PANTHER" id="PTHR30046:SF0">
    <property type="entry name" value="FLAGELLAR M-RING PROTEIN"/>
    <property type="match status" value="1"/>
</dbReference>
<reference evidence="14" key="1">
    <citation type="journal article" date="2014" name="Int. J. Syst. Evol. Microbiol.">
        <title>Complete genome sequence of Corynebacterium casei LMG S-19264T (=DSM 44701T), isolated from a smear-ripened cheese.</title>
        <authorList>
            <consortium name="US DOE Joint Genome Institute (JGI-PGF)"/>
            <person name="Walter F."/>
            <person name="Albersmeier A."/>
            <person name="Kalinowski J."/>
            <person name="Ruckert C."/>
        </authorList>
    </citation>
    <scope>NUCLEOTIDE SEQUENCE</scope>
    <source>
        <strain evidence="14">CGMCC 1.15519</strain>
    </source>
</reference>
<keyword evidence="6 11" id="KW-1133">Transmembrane helix</keyword>
<evidence type="ECO:0000259" key="12">
    <source>
        <dbReference type="Pfam" id="PF01514"/>
    </source>
</evidence>
<dbReference type="PIRSF" id="PIRSF004862">
    <property type="entry name" value="FliF"/>
    <property type="match status" value="1"/>
</dbReference>
<evidence type="ECO:0000256" key="7">
    <source>
        <dbReference type="ARBA" id="ARBA00023136"/>
    </source>
</evidence>
<dbReference type="InterPro" id="IPR000067">
    <property type="entry name" value="FlgMring_FliF"/>
</dbReference>
<dbReference type="EMBL" id="BMJM01000014">
    <property type="protein sequence ID" value="GGE20700.1"/>
    <property type="molecule type" value="Genomic_DNA"/>
</dbReference>
<feature type="domain" description="Flagellar M-ring N-terminal" evidence="12">
    <location>
        <begin position="56"/>
        <end position="229"/>
    </location>
</feature>
<dbReference type="InterPro" id="IPR045851">
    <property type="entry name" value="AMP-bd_C_sf"/>
</dbReference>
<evidence type="ECO:0000256" key="5">
    <source>
        <dbReference type="ARBA" id="ARBA00022692"/>
    </source>
</evidence>
<dbReference type="GO" id="GO:0003774">
    <property type="term" value="F:cytoskeletal motor activity"/>
    <property type="evidence" value="ECO:0007669"/>
    <property type="project" value="InterPro"/>
</dbReference>
<dbReference type="GO" id="GO:0005886">
    <property type="term" value="C:plasma membrane"/>
    <property type="evidence" value="ECO:0007669"/>
    <property type="project" value="UniProtKB-SubCell"/>
</dbReference>